<evidence type="ECO:0000313" key="6">
    <source>
        <dbReference type="EMBL" id="MDK6899412.1"/>
    </source>
</evidence>
<dbReference type="EMBL" id="LBKL01000067">
    <property type="protein sequence ID" value="KLL38804.1"/>
    <property type="molecule type" value="Genomic_DNA"/>
</dbReference>
<gene>
    <name evidence="7" type="primary">ftsK_2</name>
    <name evidence="7" type="ORF">NCTC8184_00508</name>
    <name evidence="6" type="ORF">QP229_05320</name>
    <name evidence="5" type="ORF">WA04_06010</name>
    <name evidence="4" type="ORF">WA45_09965</name>
</gene>
<evidence type="ECO:0000313" key="9">
    <source>
        <dbReference type="Proteomes" id="UP000035346"/>
    </source>
</evidence>
<evidence type="ECO:0000313" key="10">
    <source>
        <dbReference type="Proteomes" id="UP000268870"/>
    </source>
</evidence>
<keyword evidence="1" id="KW-0547">Nucleotide-binding</keyword>
<protein>
    <submittedName>
        <fullName evidence="5">Cell division protein FtsK</fullName>
    </submittedName>
    <submittedName>
        <fullName evidence="7">DNA translocase FtsK</fullName>
    </submittedName>
</protein>
<evidence type="ECO:0000256" key="2">
    <source>
        <dbReference type="SAM" id="Phobius"/>
    </source>
</evidence>
<dbReference type="KEGG" id="sagg:EN73_09585"/>
<organism evidence="5 9">
    <name type="scientific">Streptococcus agalactiae</name>
    <dbReference type="NCBI Taxonomy" id="1311"/>
    <lineage>
        <taxon>Bacteria</taxon>
        <taxon>Bacillati</taxon>
        <taxon>Bacillota</taxon>
        <taxon>Bacilli</taxon>
        <taxon>Lactobacillales</taxon>
        <taxon>Streptococcaceae</taxon>
        <taxon>Streptococcus</taxon>
    </lineage>
</organism>
<dbReference type="RefSeq" id="WP_000113191.1">
    <property type="nucleotide sequence ID" value="NZ_AP018935.1"/>
</dbReference>
<evidence type="ECO:0000313" key="5">
    <source>
        <dbReference type="EMBL" id="KLL38804.1"/>
    </source>
</evidence>
<dbReference type="EMBL" id="JASOIH010000003">
    <property type="protein sequence ID" value="MDK6899412.1"/>
    <property type="molecule type" value="Genomic_DNA"/>
</dbReference>
<evidence type="ECO:0000259" key="3">
    <source>
        <dbReference type="PROSITE" id="PS50901"/>
    </source>
</evidence>
<dbReference type="PROSITE" id="PS50901">
    <property type="entry name" value="FTSK"/>
    <property type="match status" value="1"/>
</dbReference>
<dbReference type="EMBL" id="LCVB01000035">
    <property type="protein sequence ID" value="KLJ27701.1"/>
    <property type="molecule type" value="Genomic_DNA"/>
</dbReference>
<keyword evidence="2" id="KW-0472">Membrane</keyword>
<dbReference type="Proteomes" id="UP000035346">
    <property type="component" value="Unassembled WGS sequence"/>
</dbReference>
<keyword evidence="5" id="KW-0132">Cell division</keyword>
<dbReference type="Gene3D" id="3.40.50.300">
    <property type="entry name" value="P-loop containing nucleotide triphosphate hydrolases"/>
    <property type="match status" value="1"/>
</dbReference>
<dbReference type="GO" id="GO:0003677">
    <property type="term" value="F:DNA binding"/>
    <property type="evidence" value="ECO:0007669"/>
    <property type="project" value="InterPro"/>
</dbReference>
<accession>A0A380IJ23</accession>
<evidence type="ECO:0000313" key="8">
    <source>
        <dbReference type="Proteomes" id="UP000035174"/>
    </source>
</evidence>
<dbReference type="Proteomes" id="UP001230629">
    <property type="component" value="Unassembled WGS sequence"/>
</dbReference>
<evidence type="ECO:0000313" key="7">
    <source>
        <dbReference type="EMBL" id="VED64535.1"/>
    </source>
</evidence>
<keyword evidence="2" id="KW-0812">Transmembrane</keyword>
<dbReference type="EMBL" id="LR134265">
    <property type="protein sequence ID" value="VED64535.1"/>
    <property type="molecule type" value="Genomic_DNA"/>
</dbReference>
<sequence length="572" mass="66983">MARLIPQYRGIKVKPYMRYMSYYLFSFLFILFLTPVGVYSYYYLDLLKMMDKMSMISVGTGLFLAFFVSWYLTWFLQEANPLFNKLDRLKRMSKFLYENGYVYEKRKKSNKKTKTKYRFPKVYVKQGKYDLSVSFEMAGGKFQKKFKDIGGELEDTFFMDFMEKTDDPRFKIYKLAYSAFLSRITVKDVIWDKDKGIKLMDGYYWDFINDPHLLVAGGTGGGKTVLLRSILRCLAEIGVCDICDPKRADFVTMSDLSAFEGRIAFEKADIIEKFENAVTIMFARYDFVRNEMKRLGHKDMKKFYDYGLEPYFFVCDEYNALMSSLSYQEREIVDNAFTQYILLGRQVGCNAIIAMQKPSADDLPTKIRSNMMHHISVGRLDDGGYVMMFGDENRNKEFRFIKYLAGRRVYGRGYSAVFGEVAREFYSPLLPKNFSFYDAFEKINRHENPFDPTENQEVSKAILKDESLREFVEKTSENELLKGSVGFDFDDEMEEMENMSIGDLAKKTGFSFGKIKNLIDMIEKDNYMTFSREDEKVVLNDSDAVVLESLLTQKDEFEGSWKELLLNYFKGE</sequence>
<feature type="binding site" evidence="1">
    <location>
        <begin position="217"/>
        <end position="224"/>
    </location>
    <ligand>
        <name>ATP</name>
        <dbReference type="ChEBI" id="CHEBI:30616"/>
    </ligand>
</feature>
<keyword evidence="5" id="KW-0131">Cell cycle</keyword>
<dbReference type="InterPro" id="IPR002543">
    <property type="entry name" value="FtsK_dom"/>
</dbReference>
<reference evidence="6" key="3">
    <citation type="submission" date="2023-05" db="EMBL/GenBank/DDBJ databases">
        <title>Cataloging the Phylogenetic Diversity of Human Bladder Bacteria.</title>
        <authorList>
            <person name="Du J."/>
        </authorList>
    </citation>
    <scope>NUCLEOTIDE SEQUENCE</scope>
    <source>
        <strain evidence="6">UMB8703</strain>
    </source>
</reference>
<dbReference type="Proteomes" id="UP000268870">
    <property type="component" value="Chromosome"/>
</dbReference>
<reference evidence="7 10" key="2">
    <citation type="submission" date="2018-12" db="EMBL/GenBank/DDBJ databases">
        <authorList>
            <consortium name="Pathogen Informatics"/>
        </authorList>
    </citation>
    <scope>NUCLEOTIDE SEQUENCE [LARGE SCALE GENOMIC DNA]</scope>
    <source>
        <strain evidence="7 10">NCTC8184</strain>
    </source>
</reference>
<keyword evidence="1" id="KW-0067">ATP-binding</keyword>
<reference evidence="8 9" key="1">
    <citation type="journal article" date="2015" name="PLoS ONE">
        <title>Genomic analysis reveals the molecular basis for capsule loss in the group B streptococcus population.</title>
        <authorList>
            <consortium name="DEVANI Consortium"/>
            <person name="Rosini R."/>
            <person name="Campisi E."/>
            <person name="De Chiara M."/>
            <person name="Tettelin H."/>
            <person name="Rinaudo D."/>
            <person name="Toniolo C."/>
            <person name="Metruccio M."/>
            <person name="Guidotti S."/>
            <person name="Sorensen U.B."/>
            <person name="Kilian M."/>
            <person name="Ramirez M."/>
            <person name="Janulczyk R."/>
            <person name="Donati C."/>
            <person name="Grandi G."/>
            <person name="Margarit I."/>
        </authorList>
    </citation>
    <scope>NUCLEOTIDE SEQUENCE [LARGE SCALE GENOMIC DNA]</scope>
    <source>
        <strain evidence="5 9">DK-B-USS-215</strain>
        <strain evidence="4 8">ES-PW-063</strain>
    </source>
</reference>
<feature type="domain" description="FtsK" evidence="3">
    <location>
        <begin position="200"/>
        <end position="386"/>
    </location>
</feature>
<dbReference type="AlphaFoldDB" id="A0A380IJ23"/>
<keyword evidence="2" id="KW-1133">Transmembrane helix</keyword>
<feature type="transmembrane region" description="Helical" evidence="2">
    <location>
        <begin position="20"/>
        <end position="44"/>
    </location>
</feature>
<evidence type="ECO:0000256" key="1">
    <source>
        <dbReference type="PROSITE-ProRule" id="PRU00289"/>
    </source>
</evidence>
<feature type="transmembrane region" description="Helical" evidence="2">
    <location>
        <begin position="56"/>
        <end position="76"/>
    </location>
</feature>
<dbReference type="InterPro" id="IPR027417">
    <property type="entry name" value="P-loop_NTPase"/>
</dbReference>
<proteinExistence type="predicted"/>
<evidence type="ECO:0000313" key="4">
    <source>
        <dbReference type="EMBL" id="KLJ27701.1"/>
    </source>
</evidence>
<name>A0A380IJ23_STRAG</name>
<dbReference type="Proteomes" id="UP000035174">
    <property type="component" value="Unassembled WGS sequence"/>
</dbReference>
<dbReference type="GO" id="GO:0005524">
    <property type="term" value="F:ATP binding"/>
    <property type="evidence" value="ECO:0007669"/>
    <property type="project" value="UniProtKB-UniRule"/>
</dbReference>
<dbReference type="SUPFAM" id="SSF52540">
    <property type="entry name" value="P-loop containing nucleoside triphosphate hydrolases"/>
    <property type="match status" value="1"/>
</dbReference>
<dbReference type="GO" id="GO:0051301">
    <property type="term" value="P:cell division"/>
    <property type="evidence" value="ECO:0007669"/>
    <property type="project" value="UniProtKB-KW"/>
</dbReference>